<gene>
    <name evidence="1" type="ORF">HUO14_05255</name>
</gene>
<dbReference type="Gene3D" id="3.40.50.300">
    <property type="entry name" value="P-loop containing nucleotide triphosphate hydrolases"/>
    <property type="match status" value="2"/>
</dbReference>
<proteinExistence type="predicted"/>
<dbReference type="PANTHER" id="PTHR30050:SF5">
    <property type="entry name" value="DNAA REGULATORY INACTIVATOR HDA"/>
    <property type="match status" value="1"/>
</dbReference>
<accession>A0ABX2N0S0</accession>
<evidence type="ECO:0008006" key="3">
    <source>
        <dbReference type="Google" id="ProtNLM"/>
    </source>
</evidence>
<dbReference type="RefSeq" id="WP_176278849.1">
    <property type="nucleotide sequence ID" value="NZ_JABWMH010000002.1"/>
</dbReference>
<dbReference type="Gene3D" id="1.10.8.60">
    <property type="match status" value="1"/>
</dbReference>
<reference evidence="1 2" key="1">
    <citation type="submission" date="2020-06" db="EMBL/GenBank/DDBJ databases">
        <authorList>
            <person name="Kim S.-J."/>
            <person name="Park S.-J."/>
        </authorList>
    </citation>
    <scope>NUCLEOTIDE SEQUENCE [LARGE SCALE GENOMIC DNA]</scope>
    <source>
        <strain evidence="1 2">SW-151</strain>
    </source>
</reference>
<evidence type="ECO:0000313" key="1">
    <source>
        <dbReference type="EMBL" id="NVD27307.1"/>
    </source>
</evidence>
<dbReference type="PANTHER" id="PTHR30050">
    <property type="entry name" value="CHROMOSOMAL REPLICATION INITIATOR PROTEIN DNAA"/>
    <property type="match status" value="1"/>
</dbReference>
<sequence length="205" mass="22902">MSQIALPLEQIPSPEHDGYLVTAANAEVHQHLQNWRDWSHYTMILIGPAASGKTTMATAFASESGGLHLEDASEAEDTQIFHLWNRANGEKRPLLLMSEKPVSEWGILLPDLKSRLAASLHLQIGPPDQAMIDGLFQKYFTSRGLTISEDALRYLEKRMIRSYAMVRQLAQKMDSLAIESRKPINLAVAKSALRFFDAGDKKVDS</sequence>
<keyword evidence="2" id="KW-1185">Reference proteome</keyword>
<protein>
    <recommendedName>
        <fullName evidence="3">Chromosomal replication initiator protein DnaA domain-containing protein</fullName>
    </recommendedName>
</protein>
<dbReference type="Proteomes" id="UP000652427">
    <property type="component" value="Unassembled WGS sequence"/>
</dbReference>
<dbReference type="InterPro" id="IPR027417">
    <property type="entry name" value="P-loop_NTPase"/>
</dbReference>
<organism evidence="1 2">
    <name type="scientific">Parasphingorhabdus flavimaris</name>
    <dbReference type="NCBI Taxonomy" id="266812"/>
    <lineage>
        <taxon>Bacteria</taxon>
        <taxon>Pseudomonadati</taxon>
        <taxon>Pseudomonadota</taxon>
        <taxon>Alphaproteobacteria</taxon>
        <taxon>Sphingomonadales</taxon>
        <taxon>Sphingomonadaceae</taxon>
        <taxon>Parasphingorhabdus</taxon>
    </lineage>
</organism>
<dbReference type="EMBL" id="JABWMH010000002">
    <property type="protein sequence ID" value="NVD27307.1"/>
    <property type="molecule type" value="Genomic_DNA"/>
</dbReference>
<comment type="caution">
    <text evidence="1">The sequence shown here is derived from an EMBL/GenBank/DDBJ whole genome shotgun (WGS) entry which is preliminary data.</text>
</comment>
<dbReference type="SUPFAM" id="SSF52540">
    <property type="entry name" value="P-loop containing nucleoside triphosphate hydrolases"/>
    <property type="match status" value="1"/>
</dbReference>
<evidence type="ECO:0000313" key="2">
    <source>
        <dbReference type="Proteomes" id="UP000652427"/>
    </source>
</evidence>
<name>A0ABX2N0S0_9SPHN</name>